<dbReference type="Pfam" id="PF00004">
    <property type="entry name" value="AAA"/>
    <property type="match status" value="1"/>
</dbReference>
<evidence type="ECO:0000313" key="3">
    <source>
        <dbReference type="Proteomes" id="UP000243723"/>
    </source>
</evidence>
<dbReference type="PANTHER" id="PTHR46411">
    <property type="entry name" value="FAMILY ATPASE, PUTATIVE-RELATED"/>
    <property type="match status" value="1"/>
</dbReference>
<dbReference type="SUPFAM" id="SSF52540">
    <property type="entry name" value="P-loop containing nucleoside triphosphate hydrolases"/>
    <property type="match status" value="1"/>
</dbReference>
<dbReference type="SMART" id="SM00382">
    <property type="entry name" value="AAA"/>
    <property type="match status" value="1"/>
</dbReference>
<accession>A0A2P7YL44</accession>
<dbReference type="InterPro" id="IPR056599">
    <property type="entry name" value="AAA_lid_fung"/>
</dbReference>
<dbReference type="AlphaFoldDB" id="A0A2P7YL44"/>
<dbReference type="InterPro" id="IPR003593">
    <property type="entry name" value="AAA+_ATPase"/>
</dbReference>
<dbReference type="Proteomes" id="UP000243723">
    <property type="component" value="Unassembled WGS sequence"/>
</dbReference>
<dbReference type="PANTHER" id="PTHR46411:SF4">
    <property type="entry name" value="AAA+ ATPASE DOMAIN-CONTAINING PROTEIN"/>
    <property type="match status" value="1"/>
</dbReference>
<dbReference type="InterPro" id="IPR027417">
    <property type="entry name" value="P-loop_NTPase"/>
</dbReference>
<dbReference type="OrthoDB" id="10042665at2759"/>
<reference evidence="2 3" key="1">
    <citation type="submission" date="2017-05" db="EMBL/GenBank/DDBJ databases">
        <title>Draft genome sequence of Elsinoe australis.</title>
        <authorList>
            <person name="Cheng Q."/>
        </authorList>
    </citation>
    <scope>NUCLEOTIDE SEQUENCE [LARGE SCALE GENOMIC DNA]</scope>
    <source>
        <strain evidence="2 3">NL1</strain>
    </source>
</reference>
<dbReference type="CDD" id="cd19481">
    <property type="entry name" value="RecA-like_protease"/>
    <property type="match status" value="1"/>
</dbReference>
<organism evidence="2 3">
    <name type="scientific">Elsinoe australis</name>
    <dbReference type="NCBI Taxonomy" id="40998"/>
    <lineage>
        <taxon>Eukaryota</taxon>
        <taxon>Fungi</taxon>
        <taxon>Dikarya</taxon>
        <taxon>Ascomycota</taxon>
        <taxon>Pezizomycotina</taxon>
        <taxon>Dothideomycetes</taxon>
        <taxon>Dothideomycetidae</taxon>
        <taxon>Myriangiales</taxon>
        <taxon>Elsinoaceae</taxon>
        <taxon>Elsinoe</taxon>
    </lineage>
</organism>
<feature type="domain" description="AAA+ ATPase" evidence="1">
    <location>
        <begin position="173"/>
        <end position="300"/>
    </location>
</feature>
<dbReference type="STRING" id="40998.A0A2P7YL44"/>
<dbReference type="EMBL" id="NHZQ01000419">
    <property type="protein sequence ID" value="PSK36680.1"/>
    <property type="molecule type" value="Genomic_DNA"/>
</dbReference>
<protein>
    <recommendedName>
        <fullName evidence="1">AAA+ ATPase domain-containing protein</fullName>
    </recommendedName>
</protein>
<comment type="caution">
    <text evidence="2">The sequence shown here is derived from an EMBL/GenBank/DDBJ whole genome shotgun (WGS) entry which is preliminary data.</text>
</comment>
<dbReference type="GO" id="GO:0016887">
    <property type="term" value="F:ATP hydrolysis activity"/>
    <property type="evidence" value="ECO:0007669"/>
    <property type="project" value="InterPro"/>
</dbReference>
<evidence type="ECO:0000313" key="2">
    <source>
        <dbReference type="EMBL" id="PSK36680.1"/>
    </source>
</evidence>
<sequence length="420" mass="48135">MQKPDIRTYLEAQGSLLEFPYLHAESQVMIDSEAYSHETWNDRSSDLSLGRNKIEDDCDCTECSASRRLIKNDLDGYDNISKGQIHSLSSHQYFLCPQSIPVFSFKAREWQLVDVSNLSPATFSQDMIGTLVMDESRIRMLKGLAQNFTKENLDDIAPKPLHWSADFVAGKGSSRIFLLHGPPGVGKTYTAECIAEFTNRPLMTLTCSDIGTDPVEVERALEKSFKRAKAWGAILVIDEADVYLERRSQTDLTRNSLVTAFLRAMEFYEGILFLTTNRVGAFDDAFVSRIQVTLRYRPLGPEERLKIWDNFLTKLKRERHDRIRVMDREVEKYLRSDEVRKIPLNGREIRNIVQTAVGLAEYEGDIYLDKILLKQDHIAQVIDMTVDFKHYMSDILSGNEEVVAQRRFLRAEADPASEEL</sequence>
<name>A0A2P7YL44_9PEZI</name>
<dbReference type="Pfam" id="PF23232">
    <property type="entry name" value="AAA_lid_13"/>
    <property type="match status" value="1"/>
</dbReference>
<dbReference type="Gene3D" id="3.40.50.300">
    <property type="entry name" value="P-loop containing nucleotide triphosphate hydrolases"/>
    <property type="match status" value="1"/>
</dbReference>
<gene>
    <name evidence="2" type="ORF">B9Z65_1863</name>
</gene>
<dbReference type="GO" id="GO:0005524">
    <property type="term" value="F:ATP binding"/>
    <property type="evidence" value="ECO:0007669"/>
    <property type="project" value="InterPro"/>
</dbReference>
<evidence type="ECO:0000259" key="1">
    <source>
        <dbReference type="SMART" id="SM00382"/>
    </source>
</evidence>
<keyword evidence="3" id="KW-1185">Reference proteome</keyword>
<dbReference type="InterPro" id="IPR003959">
    <property type="entry name" value="ATPase_AAA_core"/>
</dbReference>
<proteinExistence type="predicted"/>